<evidence type="ECO:0000313" key="2">
    <source>
        <dbReference type="Proteomes" id="UP000015105"/>
    </source>
</evidence>
<reference evidence="2" key="1">
    <citation type="journal article" date="2014" name="Science">
        <title>Ancient hybridizations among the ancestral genomes of bread wheat.</title>
        <authorList>
            <consortium name="International Wheat Genome Sequencing Consortium,"/>
            <person name="Marcussen T."/>
            <person name="Sandve S.R."/>
            <person name="Heier L."/>
            <person name="Spannagl M."/>
            <person name="Pfeifer M."/>
            <person name="Jakobsen K.S."/>
            <person name="Wulff B.B."/>
            <person name="Steuernagel B."/>
            <person name="Mayer K.F."/>
            <person name="Olsen O.A."/>
        </authorList>
    </citation>
    <scope>NUCLEOTIDE SEQUENCE [LARGE SCALE GENOMIC DNA]</scope>
    <source>
        <strain evidence="2">cv. AL8/78</strain>
    </source>
</reference>
<reference evidence="1" key="3">
    <citation type="journal article" date="2017" name="Nature">
        <title>Genome sequence of the progenitor of the wheat D genome Aegilops tauschii.</title>
        <authorList>
            <person name="Luo M.C."/>
            <person name="Gu Y.Q."/>
            <person name="Puiu D."/>
            <person name="Wang H."/>
            <person name="Twardziok S.O."/>
            <person name="Deal K.R."/>
            <person name="Huo N."/>
            <person name="Zhu T."/>
            <person name="Wang L."/>
            <person name="Wang Y."/>
            <person name="McGuire P.E."/>
            <person name="Liu S."/>
            <person name="Long H."/>
            <person name="Ramasamy R.K."/>
            <person name="Rodriguez J.C."/>
            <person name="Van S.L."/>
            <person name="Yuan L."/>
            <person name="Wang Z."/>
            <person name="Xia Z."/>
            <person name="Xiao L."/>
            <person name="Anderson O.D."/>
            <person name="Ouyang S."/>
            <person name="Liang Y."/>
            <person name="Zimin A.V."/>
            <person name="Pertea G."/>
            <person name="Qi P."/>
            <person name="Bennetzen J.L."/>
            <person name="Dai X."/>
            <person name="Dawson M.W."/>
            <person name="Muller H.G."/>
            <person name="Kugler K."/>
            <person name="Rivarola-Duarte L."/>
            <person name="Spannagl M."/>
            <person name="Mayer K.F.X."/>
            <person name="Lu F.H."/>
            <person name="Bevan M.W."/>
            <person name="Leroy P."/>
            <person name="Li P."/>
            <person name="You F.M."/>
            <person name="Sun Q."/>
            <person name="Liu Z."/>
            <person name="Lyons E."/>
            <person name="Wicker T."/>
            <person name="Salzberg S.L."/>
            <person name="Devos K.M."/>
            <person name="Dvorak J."/>
        </authorList>
    </citation>
    <scope>NUCLEOTIDE SEQUENCE [LARGE SCALE GENOMIC DNA]</scope>
    <source>
        <strain evidence="1">cv. AL8/78</strain>
    </source>
</reference>
<dbReference type="Gramene" id="AET2Gv20356900.1">
    <property type="protein sequence ID" value="AET2Gv20356900.1"/>
    <property type="gene ID" value="AET2Gv20356900"/>
</dbReference>
<dbReference type="AlphaFoldDB" id="A0A453B4A4"/>
<proteinExistence type="predicted"/>
<sequence length="74" mass="8813">MTTKRSKDILIGSVKHKANGKLLRHTSNLSLQIFLQNCYMVLNERNQFRKNFGGIKTRIIRHLIYSRNSKRNRR</sequence>
<keyword evidence="2" id="KW-1185">Reference proteome</keyword>
<accession>A0A453B4A4</accession>
<organism evidence="1 2">
    <name type="scientific">Aegilops tauschii subsp. strangulata</name>
    <name type="common">Goatgrass</name>
    <dbReference type="NCBI Taxonomy" id="200361"/>
    <lineage>
        <taxon>Eukaryota</taxon>
        <taxon>Viridiplantae</taxon>
        <taxon>Streptophyta</taxon>
        <taxon>Embryophyta</taxon>
        <taxon>Tracheophyta</taxon>
        <taxon>Spermatophyta</taxon>
        <taxon>Magnoliopsida</taxon>
        <taxon>Liliopsida</taxon>
        <taxon>Poales</taxon>
        <taxon>Poaceae</taxon>
        <taxon>BOP clade</taxon>
        <taxon>Pooideae</taxon>
        <taxon>Triticodae</taxon>
        <taxon>Triticeae</taxon>
        <taxon>Triticinae</taxon>
        <taxon>Aegilops</taxon>
    </lineage>
</organism>
<reference evidence="1" key="5">
    <citation type="journal article" date="2021" name="G3 (Bethesda)">
        <title>Aegilops tauschii genome assembly Aet v5.0 features greater sequence contiguity and improved annotation.</title>
        <authorList>
            <person name="Wang L."/>
            <person name="Zhu T."/>
            <person name="Rodriguez J.C."/>
            <person name="Deal K.R."/>
            <person name="Dubcovsky J."/>
            <person name="McGuire P.E."/>
            <person name="Lux T."/>
            <person name="Spannagl M."/>
            <person name="Mayer K.F.X."/>
            <person name="Baldrich P."/>
            <person name="Meyers B.C."/>
            <person name="Huo N."/>
            <person name="Gu Y.Q."/>
            <person name="Zhou H."/>
            <person name="Devos K.M."/>
            <person name="Bennetzen J.L."/>
            <person name="Unver T."/>
            <person name="Budak H."/>
            <person name="Gulick P.J."/>
            <person name="Galiba G."/>
            <person name="Kalapos B."/>
            <person name="Nelson D.R."/>
            <person name="Li P."/>
            <person name="You F.M."/>
            <person name="Luo M.C."/>
            <person name="Dvorak J."/>
        </authorList>
    </citation>
    <scope>NUCLEOTIDE SEQUENCE [LARGE SCALE GENOMIC DNA]</scope>
    <source>
        <strain evidence="1">cv. AL8/78</strain>
    </source>
</reference>
<dbReference type="Proteomes" id="UP000015105">
    <property type="component" value="Chromosome 2D"/>
</dbReference>
<reference evidence="1" key="4">
    <citation type="submission" date="2019-03" db="UniProtKB">
        <authorList>
            <consortium name="EnsemblPlants"/>
        </authorList>
    </citation>
    <scope>IDENTIFICATION</scope>
</reference>
<reference evidence="2" key="2">
    <citation type="journal article" date="2017" name="Nat. Plants">
        <title>The Aegilops tauschii genome reveals multiple impacts of transposons.</title>
        <authorList>
            <person name="Zhao G."/>
            <person name="Zou C."/>
            <person name="Li K."/>
            <person name="Wang K."/>
            <person name="Li T."/>
            <person name="Gao L."/>
            <person name="Zhang X."/>
            <person name="Wang H."/>
            <person name="Yang Z."/>
            <person name="Liu X."/>
            <person name="Jiang W."/>
            <person name="Mao L."/>
            <person name="Kong X."/>
            <person name="Jiao Y."/>
            <person name="Jia J."/>
        </authorList>
    </citation>
    <scope>NUCLEOTIDE SEQUENCE [LARGE SCALE GENOMIC DNA]</scope>
    <source>
        <strain evidence="2">cv. AL8/78</strain>
    </source>
</reference>
<protein>
    <submittedName>
        <fullName evidence="1">Uncharacterized protein</fullName>
    </submittedName>
</protein>
<evidence type="ECO:0000313" key="1">
    <source>
        <dbReference type="EnsemblPlants" id="AET2Gv20356900.1"/>
    </source>
</evidence>
<name>A0A453B4A4_AEGTS</name>
<dbReference type="EnsemblPlants" id="AET2Gv20356900.1">
    <property type="protein sequence ID" value="AET2Gv20356900.1"/>
    <property type="gene ID" value="AET2Gv20356900"/>
</dbReference>